<reference evidence="2 3" key="1">
    <citation type="journal article" date="2017" name="Gigascience">
        <title>Genome sequence of the small brown planthopper, Laodelphax striatellus.</title>
        <authorList>
            <person name="Zhu J."/>
            <person name="Jiang F."/>
            <person name="Wang X."/>
            <person name="Yang P."/>
            <person name="Bao Y."/>
            <person name="Zhao W."/>
            <person name="Wang W."/>
            <person name="Lu H."/>
            <person name="Wang Q."/>
            <person name="Cui N."/>
            <person name="Li J."/>
            <person name="Chen X."/>
            <person name="Luo L."/>
            <person name="Yu J."/>
            <person name="Kang L."/>
            <person name="Cui F."/>
        </authorList>
    </citation>
    <scope>NUCLEOTIDE SEQUENCE [LARGE SCALE GENOMIC DNA]</scope>
    <source>
        <strain evidence="2">Lst14</strain>
    </source>
</reference>
<name>A0A482XAL3_LAOST</name>
<proteinExistence type="predicted"/>
<feature type="region of interest" description="Disordered" evidence="1">
    <location>
        <begin position="1"/>
        <end position="49"/>
    </location>
</feature>
<dbReference type="EMBL" id="QKKF02014830">
    <property type="protein sequence ID" value="RZF42550.1"/>
    <property type="molecule type" value="Genomic_DNA"/>
</dbReference>
<protein>
    <submittedName>
        <fullName evidence="2">Uncharacterized protein</fullName>
    </submittedName>
</protein>
<evidence type="ECO:0000313" key="2">
    <source>
        <dbReference type="EMBL" id="RZF42550.1"/>
    </source>
</evidence>
<evidence type="ECO:0000313" key="3">
    <source>
        <dbReference type="Proteomes" id="UP000291343"/>
    </source>
</evidence>
<organism evidence="2 3">
    <name type="scientific">Laodelphax striatellus</name>
    <name type="common">Small brown planthopper</name>
    <name type="synonym">Delphax striatella</name>
    <dbReference type="NCBI Taxonomy" id="195883"/>
    <lineage>
        <taxon>Eukaryota</taxon>
        <taxon>Metazoa</taxon>
        <taxon>Ecdysozoa</taxon>
        <taxon>Arthropoda</taxon>
        <taxon>Hexapoda</taxon>
        <taxon>Insecta</taxon>
        <taxon>Pterygota</taxon>
        <taxon>Neoptera</taxon>
        <taxon>Paraneoptera</taxon>
        <taxon>Hemiptera</taxon>
        <taxon>Auchenorrhyncha</taxon>
        <taxon>Fulgoroidea</taxon>
        <taxon>Delphacidae</taxon>
        <taxon>Criomorphinae</taxon>
        <taxon>Laodelphax</taxon>
    </lineage>
</organism>
<evidence type="ECO:0000256" key="1">
    <source>
        <dbReference type="SAM" id="MobiDB-lite"/>
    </source>
</evidence>
<dbReference type="InParanoid" id="A0A482XAL3"/>
<sequence length="79" mass="7816">MTATERGSAAASAADAPPTAGDATPTVGNATPTAGDATPTVGQATPIADAPHSSFSFADRLISQSTASFALLLPLRHCY</sequence>
<dbReference type="Proteomes" id="UP000291343">
    <property type="component" value="Unassembled WGS sequence"/>
</dbReference>
<accession>A0A482XAL3</accession>
<keyword evidence="3" id="KW-1185">Reference proteome</keyword>
<gene>
    <name evidence="2" type="ORF">LSTR_LSTR010635</name>
</gene>
<comment type="caution">
    <text evidence="2">The sequence shown here is derived from an EMBL/GenBank/DDBJ whole genome shotgun (WGS) entry which is preliminary data.</text>
</comment>
<dbReference type="AlphaFoldDB" id="A0A482XAL3"/>
<feature type="compositionally biased region" description="Low complexity" evidence="1">
    <location>
        <begin position="7"/>
        <end position="24"/>
    </location>
</feature>